<dbReference type="Proteomes" id="UP000199046">
    <property type="component" value="Unassembled WGS sequence"/>
</dbReference>
<dbReference type="PANTHER" id="PTHR12526">
    <property type="entry name" value="GLYCOSYLTRANSFERASE"/>
    <property type="match status" value="1"/>
</dbReference>
<feature type="domain" description="Glycosyltransferase subfamily 4-like N-terminal" evidence="2">
    <location>
        <begin position="15"/>
        <end position="169"/>
    </location>
</feature>
<feature type="domain" description="Glycosyl transferase family 1" evidence="1">
    <location>
        <begin position="177"/>
        <end position="337"/>
    </location>
</feature>
<dbReference type="AlphaFoldDB" id="A0A1I1GNV6"/>
<name>A0A1I1GNV6_9GAMM</name>
<dbReference type="CDD" id="cd03820">
    <property type="entry name" value="GT4_AmsD-like"/>
    <property type="match status" value="1"/>
</dbReference>
<dbReference type="InterPro" id="IPR001296">
    <property type="entry name" value="Glyco_trans_1"/>
</dbReference>
<evidence type="ECO:0000259" key="2">
    <source>
        <dbReference type="Pfam" id="PF13439"/>
    </source>
</evidence>
<dbReference type="OrthoDB" id="9792269at2"/>
<dbReference type="GO" id="GO:1901135">
    <property type="term" value="P:carbohydrate derivative metabolic process"/>
    <property type="evidence" value="ECO:0007669"/>
    <property type="project" value="UniProtKB-ARBA"/>
</dbReference>
<proteinExistence type="predicted"/>
<evidence type="ECO:0000259" key="1">
    <source>
        <dbReference type="Pfam" id="PF00534"/>
    </source>
</evidence>
<dbReference type="SUPFAM" id="SSF53756">
    <property type="entry name" value="UDP-Glycosyltransferase/glycogen phosphorylase"/>
    <property type="match status" value="1"/>
</dbReference>
<accession>A0A1I1GNV6</accession>
<dbReference type="InterPro" id="IPR028098">
    <property type="entry name" value="Glyco_trans_4-like_N"/>
</dbReference>
<dbReference type="STRING" id="402385.SAMN05421848_0665"/>
<keyword evidence="4" id="KW-1185">Reference proteome</keyword>
<evidence type="ECO:0000313" key="4">
    <source>
        <dbReference type="Proteomes" id="UP000199046"/>
    </source>
</evidence>
<organism evidence="3 4">
    <name type="scientific">Kushneria avicenniae</name>
    <dbReference type="NCBI Taxonomy" id="402385"/>
    <lineage>
        <taxon>Bacteria</taxon>
        <taxon>Pseudomonadati</taxon>
        <taxon>Pseudomonadota</taxon>
        <taxon>Gammaproteobacteria</taxon>
        <taxon>Oceanospirillales</taxon>
        <taxon>Halomonadaceae</taxon>
        <taxon>Kushneria</taxon>
    </lineage>
</organism>
<dbReference type="GO" id="GO:0016757">
    <property type="term" value="F:glycosyltransferase activity"/>
    <property type="evidence" value="ECO:0007669"/>
    <property type="project" value="InterPro"/>
</dbReference>
<gene>
    <name evidence="3" type="ORF">SAMN05421848_0665</name>
</gene>
<dbReference type="Gene3D" id="3.40.50.2000">
    <property type="entry name" value="Glycogen Phosphorylase B"/>
    <property type="match status" value="2"/>
</dbReference>
<dbReference type="EMBL" id="FOLY01000001">
    <property type="protein sequence ID" value="SFC13176.1"/>
    <property type="molecule type" value="Genomic_DNA"/>
</dbReference>
<dbReference type="RefSeq" id="WP_090130716.1">
    <property type="nucleotide sequence ID" value="NZ_FOLY01000001.1"/>
</dbReference>
<dbReference type="PANTHER" id="PTHR12526:SF630">
    <property type="entry name" value="GLYCOSYLTRANSFERASE"/>
    <property type="match status" value="1"/>
</dbReference>
<sequence length="358" mass="40490">MKKACFIINNMGSGGGTERVALTIINALAEKGHDITLLNLWQDDDMAFFNISSKVKVSCLSTSKTSFYLSYFSIVKKIRNFVKVHNFDTVINVESTLSLFIAPALCANKAWHVNWEHYNFTANGGSKLRTISRYIAAWMADTVVTLTHRDADIWKKRARPRAEILPINNPLPFAQEAYNYNPDAKVVLAVGRLSYQKGFDSLLSAWKEVTRDVQDWQLRIVGNGEDETSLRAQVGKLEITNSVTFFPPTKNIETHYREAGIYCMSSRFEGLPMVLIEANSYGLPIVSFNCLTGPSEVVENNVSGLLAAPENIDELAEKLKYMIKHRSERIKFSKAAYDSSPKFKLDNIIKQWEELINR</sequence>
<keyword evidence="3" id="KW-0808">Transferase</keyword>
<evidence type="ECO:0000313" key="3">
    <source>
        <dbReference type="EMBL" id="SFC13176.1"/>
    </source>
</evidence>
<dbReference type="Pfam" id="PF13439">
    <property type="entry name" value="Glyco_transf_4"/>
    <property type="match status" value="1"/>
</dbReference>
<reference evidence="4" key="1">
    <citation type="submission" date="2016-10" db="EMBL/GenBank/DDBJ databases">
        <authorList>
            <person name="Varghese N."/>
            <person name="Submissions S."/>
        </authorList>
    </citation>
    <scope>NUCLEOTIDE SEQUENCE [LARGE SCALE GENOMIC DNA]</scope>
    <source>
        <strain evidence="4">DSM 23439</strain>
    </source>
</reference>
<protein>
    <submittedName>
        <fullName evidence="3">Glycosyltransferase involved in cell wall bisynthesis</fullName>
    </submittedName>
</protein>
<dbReference type="Pfam" id="PF00534">
    <property type="entry name" value="Glycos_transf_1"/>
    <property type="match status" value="1"/>
</dbReference>